<dbReference type="EMBL" id="BMAT01012633">
    <property type="protein sequence ID" value="GFR95790.1"/>
    <property type="molecule type" value="Genomic_DNA"/>
</dbReference>
<dbReference type="Proteomes" id="UP000762676">
    <property type="component" value="Unassembled WGS sequence"/>
</dbReference>
<evidence type="ECO:0000313" key="2">
    <source>
        <dbReference type="EMBL" id="GFR95790.1"/>
    </source>
</evidence>
<comment type="caution">
    <text evidence="2">The sequence shown here is derived from an EMBL/GenBank/DDBJ whole genome shotgun (WGS) entry which is preliminary data.</text>
</comment>
<protein>
    <submittedName>
        <fullName evidence="2">Uncharacterized protein</fullName>
    </submittedName>
</protein>
<organism evidence="2 3">
    <name type="scientific">Elysia marginata</name>
    <dbReference type="NCBI Taxonomy" id="1093978"/>
    <lineage>
        <taxon>Eukaryota</taxon>
        <taxon>Metazoa</taxon>
        <taxon>Spiralia</taxon>
        <taxon>Lophotrochozoa</taxon>
        <taxon>Mollusca</taxon>
        <taxon>Gastropoda</taxon>
        <taxon>Heterobranchia</taxon>
        <taxon>Euthyneura</taxon>
        <taxon>Panpulmonata</taxon>
        <taxon>Sacoglossa</taxon>
        <taxon>Placobranchoidea</taxon>
        <taxon>Plakobranchidae</taxon>
        <taxon>Elysia</taxon>
    </lineage>
</organism>
<proteinExistence type="predicted"/>
<gene>
    <name evidence="2" type="ORF">ElyMa_006281600</name>
</gene>
<dbReference type="AlphaFoldDB" id="A0AAV4HG10"/>
<evidence type="ECO:0000313" key="3">
    <source>
        <dbReference type="Proteomes" id="UP000762676"/>
    </source>
</evidence>
<name>A0AAV4HG10_9GAST</name>
<evidence type="ECO:0000256" key="1">
    <source>
        <dbReference type="SAM" id="MobiDB-lite"/>
    </source>
</evidence>
<reference evidence="2 3" key="1">
    <citation type="journal article" date="2021" name="Elife">
        <title>Chloroplast acquisition without the gene transfer in kleptoplastic sea slugs, Plakobranchus ocellatus.</title>
        <authorList>
            <person name="Maeda T."/>
            <person name="Takahashi S."/>
            <person name="Yoshida T."/>
            <person name="Shimamura S."/>
            <person name="Takaki Y."/>
            <person name="Nagai Y."/>
            <person name="Toyoda A."/>
            <person name="Suzuki Y."/>
            <person name="Arimoto A."/>
            <person name="Ishii H."/>
            <person name="Satoh N."/>
            <person name="Nishiyama T."/>
            <person name="Hasebe M."/>
            <person name="Maruyama T."/>
            <person name="Minagawa J."/>
            <person name="Obokata J."/>
            <person name="Shigenobu S."/>
        </authorList>
    </citation>
    <scope>NUCLEOTIDE SEQUENCE [LARGE SCALE GENOMIC DNA]</scope>
</reference>
<accession>A0AAV4HG10</accession>
<keyword evidence="3" id="KW-1185">Reference proteome</keyword>
<sequence length="133" mass="14094">MFLVKPEDVKIKSTPPPYLPLLDAAKDNPQAPGAEGGGQCEVQVCDTLTGIVDEGDDQCEVQAYDTLTGIVDEGEDQCGVQACDTLTGIVDETARPSGCDKESKVTPNAELEKTEEVNNIRAETASSNCAYVN</sequence>
<feature type="region of interest" description="Disordered" evidence="1">
    <location>
        <begin position="13"/>
        <end position="39"/>
    </location>
</feature>